<dbReference type="InterPro" id="IPR027417">
    <property type="entry name" value="P-loop_NTPase"/>
</dbReference>
<dbReference type="Gene3D" id="3.40.50.300">
    <property type="entry name" value="P-loop containing nucleotide triphosphate hydrolases"/>
    <property type="match status" value="1"/>
</dbReference>
<dbReference type="Proteomes" id="UP000839561">
    <property type="component" value="Unassembled WGS sequence"/>
</dbReference>
<proteinExistence type="predicted"/>
<gene>
    <name evidence="1" type="ORF">E0T03_15680</name>
</gene>
<dbReference type="SUPFAM" id="SSF48452">
    <property type="entry name" value="TPR-like"/>
    <property type="match status" value="1"/>
</dbReference>
<protein>
    <submittedName>
        <fullName evidence="1">Uncharacterized protein</fullName>
    </submittedName>
</protein>
<reference evidence="1" key="1">
    <citation type="submission" date="2019-03" db="EMBL/GenBank/DDBJ databases">
        <authorList>
            <person name="Ashton P.M."/>
            <person name="Dallman T."/>
            <person name="Nair S."/>
            <person name="De Pinna E."/>
            <person name="Peters T."/>
            <person name="Grant K."/>
        </authorList>
    </citation>
    <scope>NUCLEOTIDE SEQUENCE [LARGE SCALE GENOMIC DNA]</scope>
    <source>
        <strain evidence="1">313260</strain>
    </source>
</reference>
<evidence type="ECO:0000313" key="1">
    <source>
        <dbReference type="EMBL" id="ECG4921405.1"/>
    </source>
</evidence>
<sequence>MTATPSHKTDAKRDATDSIRGYVYQIYQSVLAWINLNESEILFLECAEDFDICSGQSVIGTQVKDLSSNLTLRSPEIVETLNNFWSLQQNNPHHNVTLRFLTTASAADEKGAPFGKNQKGLEYWKKCQPNTEQVEPLRSFLITLPLNPALMEFVKSATVDILYHKFINRIEWDLGNKKKDALQLVIEDKLKLHGSKLGINTHYSRQALPHLLKHVADLLSTKGSKPLFQTGFWDAFESATMESVPKNELDGLRRNSSLQQFMDNAEVSEIARLLARVPTIGRPLPVVDGAVRRTILVEKLERQLLSSQVLFLHGSSGTGKTNLAALLSDKMGGRWGWGSFRGRSTDQIREMLSRAAIEVNTSALPIQLVLDDLDLSDIADFESELITLIFTVVQNKGRVIVTGQKPPPMPLFPKLWLSQESEQAIPYFDEQEIGALIKIHGLHDPKKVVQTGRGIYYSTRGHPQLVHARVRTLSSRGWSATIDDILQTEDVERIKKEARSRLVREFPSDAARVLAYRLSLVSGSFRRNIVTAIAGAPPPIRLPGEIFDTLVGPWIEKEGSDLYRVSPLLVGAANDTLPEDEINAVHIKIAHSIVNEKELNQYDVANAFLHAFLAKEKTILISLASQLIRESDKHLSYLRDSMSWFAEVALNPGQTIIDDEAMTELLLRLLQFKLLVSSSQEAKVLTSILKIEGIVASITSEEQKHLSTLMAYGSILANTRVHIPSLTVVRLLSSMMDALDSGVVDNVSFSPYPGEYSIDTNDPVTLLFSHQAVRINGLDDLLELITSLDLLEEDKRNRLLAVCDIDTDFSNVLINQSCWKEEKDSSLDIQKALHILRLTETKARKWGARRLYKACLSNISVIYDEYEHSVDEALSVLDKADKEFKDDATLSNQRAKVLFHAERYSDAIHSFQKALLLPDFGNVDYVFACRYMGIAFAKLNNWSESAVFFQKGAEITGQSKIQIRIRVGLMADAAVSLWRSDKKKECLLLFSDVLDCLPSIETKDDIRAHHLHATVRHCIAWVHFETIGYSEHDLVVPLPGMCSNQDPHEKIIDHRLIDISGSWGLLAATEDFLSLGDKITKRAHMATKGRMPLNSVFYGRMLALESLFREKTFDKLIPNLIGVHEGMSYMKTVEQNNIDTHQVGEIPPVPEDYWKDEAPWVLNSQIVLAACITSFSESSVLPSLLNSWSDALEHIAEPSTDFKGLIAVLHGEMPGNNIYQQAASALLALQSNSLTPVQLWKNSCRLLEVSRLVKNYTETALEALLVKRWLFASQQQKFLFSAPRISATQIERACLGSEYSGLEKVASILIIAEPYLDISVSGELMMLLKCIRDKKQ</sequence>
<organism evidence="1">
    <name type="scientific">Salmonella enterica subsp. enterica serovar Vitkin</name>
    <dbReference type="NCBI Taxonomy" id="2565162"/>
    <lineage>
        <taxon>Bacteria</taxon>
        <taxon>Pseudomonadati</taxon>
        <taxon>Pseudomonadota</taxon>
        <taxon>Gammaproteobacteria</taxon>
        <taxon>Enterobacterales</taxon>
        <taxon>Enterobacteriaceae</taxon>
        <taxon>Salmonella</taxon>
    </lineage>
</organism>
<accession>A0A5J0F4X3</accession>
<name>A0A5J0F4X3_SALET</name>
<dbReference type="InterPro" id="IPR011990">
    <property type="entry name" value="TPR-like_helical_dom_sf"/>
</dbReference>
<comment type="caution">
    <text evidence="1">The sequence shown here is derived from an EMBL/GenBank/DDBJ whole genome shotgun (WGS) entry which is preliminary data.</text>
</comment>
<dbReference type="Gene3D" id="1.25.40.10">
    <property type="entry name" value="Tetratricopeptide repeat domain"/>
    <property type="match status" value="1"/>
</dbReference>
<dbReference type="SUPFAM" id="SSF52540">
    <property type="entry name" value="P-loop containing nucleoside triphosphate hydrolases"/>
    <property type="match status" value="1"/>
</dbReference>
<dbReference type="EMBL" id="AAIONP010000011">
    <property type="protein sequence ID" value="ECG4921405.1"/>
    <property type="molecule type" value="Genomic_DNA"/>
</dbReference>